<name>A0A195BPC7_9HYME</name>
<evidence type="ECO:0000313" key="2">
    <source>
        <dbReference type="EMBL" id="KYM87496.1"/>
    </source>
</evidence>
<feature type="region of interest" description="Disordered" evidence="1">
    <location>
        <begin position="1"/>
        <end position="38"/>
    </location>
</feature>
<reference evidence="2 3" key="1">
    <citation type="submission" date="2015-09" db="EMBL/GenBank/DDBJ databases">
        <title>Atta colombica WGS genome.</title>
        <authorList>
            <person name="Nygaard S."/>
            <person name="Hu H."/>
            <person name="Boomsma J."/>
            <person name="Zhang G."/>
        </authorList>
    </citation>
    <scope>NUCLEOTIDE SEQUENCE [LARGE SCALE GENOMIC DNA]</scope>
    <source>
        <strain evidence="2">Treedump-2</strain>
        <tissue evidence="2">Whole body</tissue>
    </source>
</reference>
<gene>
    <name evidence="2" type="ORF">ALC53_03395</name>
</gene>
<evidence type="ECO:0000313" key="3">
    <source>
        <dbReference type="Proteomes" id="UP000078540"/>
    </source>
</evidence>
<keyword evidence="3" id="KW-1185">Reference proteome</keyword>
<dbReference type="EMBL" id="KQ976432">
    <property type="protein sequence ID" value="KYM87496.1"/>
    <property type="molecule type" value="Genomic_DNA"/>
</dbReference>
<dbReference type="AlphaFoldDB" id="A0A195BPC7"/>
<dbReference type="Proteomes" id="UP000078540">
    <property type="component" value="Unassembled WGS sequence"/>
</dbReference>
<feature type="compositionally biased region" description="Basic and acidic residues" evidence="1">
    <location>
        <begin position="18"/>
        <end position="34"/>
    </location>
</feature>
<sequence>MRQCTVPSQRAARQNGVSREKPNDDGDRERERETGGTQASLIIGLNVANADFDESSGFECPLRYVTVTLASQLTN</sequence>
<proteinExistence type="predicted"/>
<feature type="compositionally biased region" description="Polar residues" evidence="1">
    <location>
        <begin position="1"/>
        <end position="17"/>
    </location>
</feature>
<protein>
    <submittedName>
        <fullName evidence="2">Uncharacterized protein</fullName>
    </submittedName>
</protein>
<evidence type="ECO:0000256" key="1">
    <source>
        <dbReference type="SAM" id="MobiDB-lite"/>
    </source>
</evidence>
<organism evidence="2 3">
    <name type="scientific">Atta colombica</name>
    <dbReference type="NCBI Taxonomy" id="520822"/>
    <lineage>
        <taxon>Eukaryota</taxon>
        <taxon>Metazoa</taxon>
        <taxon>Ecdysozoa</taxon>
        <taxon>Arthropoda</taxon>
        <taxon>Hexapoda</taxon>
        <taxon>Insecta</taxon>
        <taxon>Pterygota</taxon>
        <taxon>Neoptera</taxon>
        <taxon>Endopterygota</taxon>
        <taxon>Hymenoptera</taxon>
        <taxon>Apocrita</taxon>
        <taxon>Aculeata</taxon>
        <taxon>Formicoidea</taxon>
        <taxon>Formicidae</taxon>
        <taxon>Myrmicinae</taxon>
        <taxon>Atta</taxon>
    </lineage>
</organism>
<accession>A0A195BPC7</accession>